<dbReference type="AlphaFoldDB" id="A0A1I4GQM7"/>
<organism evidence="2 3">
    <name type="scientific">Methylobacterium pseudosasicola</name>
    <dbReference type="NCBI Taxonomy" id="582667"/>
    <lineage>
        <taxon>Bacteria</taxon>
        <taxon>Pseudomonadati</taxon>
        <taxon>Pseudomonadota</taxon>
        <taxon>Alphaproteobacteria</taxon>
        <taxon>Hyphomicrobiales</taxon>
        <taxon>Methylobacteriaceae</taxon>
        <taxon>Methylobacterium</taxon>
    </lineage>
</organism>
<evidence type="ECO:0000259" key="1">
    <source>
        <dbReference type="Pfam" id="PF13468"/>
    </source>
</evidence>
<dbReference type="Pfam" id="PF13468">
    <property type="entry name" value="Glyoxalase_3"/>
    <property type="match status" value="1"/>
</dbReference>
<sequence>MLTLDHLTVIAPTLSEGVEHVRACLDLDVPFGQRHAYMGTYNHLLQLGDQIYLEIVTVDPDAERPDRTRWFGLDDRLRVKRDWDAGRRLRGWVARTDDIDRVLEGREAIFGRKVGLPIEAPAFHFTIPDDGSLPMDGGVPSIIDRRGKPRAMDAIADRDARLKGFTLEHPEAALIAALLQDLAIDRAPVVTQGAGLRYRAQIETPGGLKELA</sequence>
<reference evidence="3" key="1">
    <citation type="submission" date="2016-10" db="EMBL/GenBank/DDBJ databases">
        <authorList>
            <person name="Varghese N."/>
            <person name="Submissions S."/>
        </authorList>
    </citation>
    <scope>NUCLEOTIDE SEQUENCE [LARGE SCALE GENOMIC DNA]</scope>
    <source>
        <strain evidence="3">BL36</strain>
    </source>
</reference>
<evidence type="ECO:0000313" key="2">
    <source>
        <dbReference type="EMBL" id="SFL31783.1"/>
    </source>
</evidence>
<keyword evidence="3" id="KW-1185">Reference proteome</keyword>
<dbReference type="OrthoDB" id="8451710at2"/>
<dbReference type="Gene3D" id="3.10.180.10">
    <property type="entry name" value="2,3-Dihydroxybiphenyl 1,2-Dioxygenase, domain 1"/>
    <property type="match status" value="1"/>
</dbReference>
<dbReference type="InterPro" id="IPR025870">
    <property type="entry name" value="Glyoxalase-like_dom"/>
</dbReference>
<protein>
    <submittedName>
        <fullName evidence="2">Glyoxalase-like domain-containing protein</fullName>
    </submittedName>
</protein>
<evidence type="ECO:0000313" key="3">
    <source>
        <dbReference type="Proteomes" id="UP000199048"/>
    </source>
</evidence>
<name>A0A1I4GQM7_9HYPH</name>
<proteinExistence type="predicted"/>
<gene>
    <name evidence="2" type="ORF">SAMN05192568_1003141</name>
</gene>
<dbReference type="EMBL" id="FOTK01000003">
    <property type="protein sequence ID" value="SFL31783.1"/>
    <property type="molecule type" value="Genomic_DNA"/>
</dbReference>
<dbReference type="RefSeq" id="WP_092037598.1">
    <property type="nucleotide sequence ID" value="NZ_FOTK01000003.1"/>
</dbReference>
<dbReference type="InterPro" id="IPR029068">
    <property type="entry name" value="Glyas_Bleomycin-R_OHBP_Dase"/>
</dbReference>
<accession>A0A1I4GQM7</accession>
<feature type="domain" description="Glyoxalase-like" evidence="1">
    <location>
        <begin position="4"/>
        <end position="182"/>
    </location>
</feature>
<dbReference type="Proteomes" id="UP000199048">
    <property type="component" value="Unassembled WGS sequence"/>
</dbReference>
<dbReference type="STRING" id="582667.SAMN05192568_1003141"/>